<evidence type="ECO:0000259" key="1">
    <source>
        <dbReference type="Pfam" id="PF12766"/>
    </source>
</evidence>
<dbReference type="Pfam" id="PF12766">
    <property type="entry name" value="Pyridox_oxase_2"/>
    <property type="match status" value="1"/>
</dbReference>
<dbReference type="GO" id="GO:0010181">
    <property type="term" value="F:FMN binding"/>
    <property type="evidence" value="ECO:0007669"/>
    <property type="project" value="InterPro"/>
</dbReference>
<dbReference type="RefSeq" id="WP_169552683.1">
    <property type="nucleotide sequence ID" value="NZ_CP051677.1"/>
</dbReference>
<evidence type="ECO:0000313" key="3">
    <source>
        <dbReference type="Proteomes" id="UP000501128"/>
    </source>
</evidence>
<organism evidence="2 3">
    <name type="scientific">Spirosoma rhododendri</name>
    <dbReference type="NCBI Taxonomy" id="2728024"/>
    <lineage>
        <taxon>Bacteria</taxon>
        <taxon>Pseudomonadati</taxon>
        <taxon>Bacteroidota</taxon>
        <taxon>Cytophagia</taxon>
        <taxon>Cytophagales</taxon>
        <taxon>Cytophagaceae</taxon>
        <taxon>Spirosoma</taxon>
    </lineage>
</organism>
<dbReference type="KEGG" id="srho:HH216_21285"/>
<accession>A0A7L5DXG5</accession>
<dbReference type="InterPro" id="IPR012349">
    <property type="entry name" value="Split_barrel_FMN-bd"/>
</dbReference>
<gene>
    <name evidence="2" type="ORF">HH216_21285</name>
</gene>
<dbReference type="AlphaFoldDB" id="A0A7L5DXG5"/>
<dbReference type="InterPro" id="IPR024624">
    <property type="entry name" value="Pyridox_Oxase_Alr4036_FMN-bd"/>
</dbReference>
<evidence type="ECO:0000313" key="2">
    <source>
        <dbReference type="EMBL" id="QJD80667.1"/>
    </source>
</evidence>
<feature type="domain" description="Pyridoxamine 5'-phosphate oxidase Alr4036 family FMN-binding" evidence="1">
    <location>
        <begin position="27"/>
        <end position="111"/>
    </location>
</feature>
<reference evidence="2 3" key="1">
    <citation type="submission" date="2020-04" db="EMBL/GenBank/DDBJ databases">
        <title>Genome sequencing of novel species.</title>
        <authorList>
            <person name="Heo J."/>
            <person name="Kim S.-J."/>
            <person name="Kim J.-S."/>
            <person name="Hong S.-B."/>
            <person name="Kwon S.-W."/>
        </authorList>
    </citation>
    <scope>NUCLEOTIDE SEQUENCE [LARGE SCALE GENOMIC DNA]</scope>
    <source>
        <strain evidence="2 3">CJU-R4</strain>
    </source>
</reference>
<dbReference type="Gene3D" id="2.30.110.10">
    <property type="entry name" value="Electron Transport, Fmn-binding Protein, Chain A"/>
    <property type="match status" value="1"/>
</dbReference>
<proteinExistence type="predicted"/>
<keyword evidence="3" id="KW-1185">Reference proteome</keyword>
<dbReference type="SUPFAM" id="SSF50475">
    <property type="entry name" value="FMN-binding split barrel"/>
    <property type="match status" value="1"/>
</dbReference>
<protein>
    <submittedName>
        <fullName evidence="2">Pyridoxamine 5'-phosphate oxidase</fullName>
    </submittedName>
</protein>
<dbReference type="Proteomes" id="UP000501128">
    <property type="component" value="Chromosome"/>
</dbReference>
<sequence length="214" mass="24315">MPSANSAPASTDSISQATRLPDLDQRCWQQLAQSASSDKSSDAGFRNLTVATCTSSGADARVVVLRHVDVAHKYVWFHTDARSEKVLQLEAFPQATLLFWDEKQQIQLRLVVETRLHTDDYLADEQWDKLHDGSIRSYLSEYRPGTEQPGPYPGFPDHVRQGELTPEDRAFGRQNFAAIECRVLCMEYLHLSKQGQTRARFQYEPVSKMSWLAP</sequence>
<dbReference type="EMBL" id="CP051677">
    <property type="protein sequence ID" value="QJD80667.1"/>
    <property type="molecule type" value="Genomic_DNA"/>
</dbReference>
<name>A0A7L5DXG5_9BACT</name>